<dbReference type="EMBL" id="AP023440">
    <property type="protein sequence ID" value="BCL27431.1"/>
    <property type="molecule type" value="Genomic_DNA"/>
</dbReference>
<organism evidence="2 3">
    <name type="scientific">Streptomyces aurantiacus</name>
    <dbReference type="NCBI Taxonomy" id="47760"/>
    <lineage>
        <taxon>Bacteria</taxon>
        <taxon>Bacillati</taxon>
        <taxon>Actinomycetota</taxon>
        <taxon>Actinomycetes</taxon>
        <taxon>Kitasatosporales</taxon>
        <taxon>Streptomycetaceae</taxon>
        <taxon>Streptomyces</taxon>
        <taxon>Streptomyces aurantiacus group</taxon>
    </lineage>
</organism>
<evidence type="ECO:0000313" key="3">
    <source>
        <dbReference type="Proteomes" id="UP000516444"/>
    </source>
</evidence>
<feature type="region of interest" description="Disordered" evidence="1">
    <location>
        <begin position="50"/>
        <end position="77"/>
    </location>
</feature>
<sequence>MGIPDGEADDCLHRRRTVTDSLPECSDTAGSIQLDWHGDWNYTLHPQEHRRDGILPIPPQIPPQNEAGPGRDWLTRPALTGIPHEQWDSLVTELAAARAAPSRTGSAPRRRRSATAAPSSSNPPDGNAQERSSTSTEAPSVSARRRRHCP</sequence>
<accession>A0A7G1NYJ4</accession>
<evidence type="ECO:0000256" key="1">
    <source>
        <dbReference type="SAM" id="MobiDB-lite"/>
    </source>
</evidence>
<feature type="region of interest" description="Disordered" evidence="1">
    <location>
        <begin position="95"/>
        <end position="150"/>
    </location>
</feature>
<feature type="compositionally biased region" description="Polar residues" evidence="1">
    <location>
        <begin position="129"/>
        <end position="139"/>
    </location>
</feature>
<dbReference type="AlphaFoldDB" id="A0A7G1NYJ4"/>
<proteinExistence type="predicted"/>
<keyword evidence="3" id="KW-1185">Reference proteome</keyword>
<evidence type="ECO:0000313" key="2">
    <source>
        <dbReference type="EMBL" id="BCL27431.1"/>
    </source>
</evidence>
<dbReference type="Proteomes" id="UP000516444">
    <property type="component" value="Chromosome"/>
</dbReference>
<gene>
    <name evidence="2" type="ORF">GCM10017557_22900</name>
</gene>
<reference evidence="2 3" key="1">
    <citation type="journal article" date="2014" name="Int. J. Syst. Evol. Microbiol.">
        <title>Complete genome sequence of Corynebacterium casei LMG S-19264T (=DSM 44701T), isolated from a smear-ripened cheese.</title>
        <authorList>
            <consortium name="US DOE Joint Genome Institute (JGI-PGF)"/>
            <person name="Walter F."/>
            <person name="Albersmeier A."/>
            <person name="Kalinowski J."/>
            <person name="Ruckert C."/>
        </authorList>
    </citation>
    <scope>NUCLEOTIDE SEQUENCE [LARGE SCALE GENOMIC DNA]</scope>
    <source>
        <strain evidence="2 3">JCM 4677</strain>
    </source>
</reference>
<dbReference type="KEGG" id="sgm:GCM10017557_22900"/>
<name>A0A7G1NYJ4_9ACTN</name>
<feature type="compositionally biased region" description="Low complexity" evidence="1">
    <location>
        <begin position="95"/>
        <end position="107"/>
    </location>
</feature>
<protein>
    <submittedName>
        <fullName evidence="2">Uncharacterized protein</fullName>
    </submittedName>
</protein>